<feature type="binding site" evidence="15">
    <location>
        <position position="210"/>
    </location>
    <ligand>
        <name>NADP(+)</name>
        <dbReference type="ChEBI" id="CHEBI:58349"/>
    </ligand>
</feature>
<dbReference type="InterPro" id="IPR050765">
    <property type="entry name" value="Riboflavin_Biosynth_HTPR"/>
</dbReference>
<dbReference type="InterPro" id="IPR024072">
    <property type="entry name" value="DHFR-like_dom_sf"/>
</dbReference>
<feature type="binding site" evidence="15">
    <location>
        <position position="182"/>
    </location>
    <ligand>
        <name>substrate</name>
    </ligand>
</feature>
<feature type="binding site" evidence="15">
    <location>
        <position position="184"/>
    </location>
    <ligand>
        <name>NADP(+)</name>
        <dbReference type="ChEBI" id="CHEBI:58349"/>
    </ligand>
</feature>
<dbReference type="CDD" id="cd01284">
    <property type="entry name" value="Riboflavin_deaminase-reductase"/>
    <property type="match status" value="1"/>
</dbReference>
<evidence type="ECO:0000256" key="9">
    <source>
        <dbReference type="ARBA" id="ARBA00022833"/>
    </source>
</evidence>
<evidence type="ECO:0000256" key="1">
    <source>
        <dbReference type="ARBA" id="ARBA00002151"/>
    </source>
</evidence>
<accession>F2LY71</accession>
<evidence type="ECO:0000256" key="2">
    <source>
        <dbReference type="ARBA" id="ARBA00004882"/>
    </source>
</evidence>
<evidence type="ECO:0000256" key="13">
    <source>
        <dbReference type="PIRNR" id="PIRNR006769"/>
    </source>
</evidence>
<dbReference type="UniPathway" id="UPA00275">
    <property type="reaction ID" value="UER00401"/>
</dbReference>
<feature type="binding site" evidence="15">
    <location>
        <position position="198"/>
    </location>
    <ligand>
        <name>substrate</name>
    </ligand>
</feature>
<name>F2LY71_HIPMA</name>
<dbReference type="PANTHER" id="PTHR38011:SF7">
    <property type="entry name" value="2,5-DIAMINO-6-RIBOSYLAMINO-4(3H)-PYRIMIDINONE 5'-PHOSPHATE REDUCTASE"/>
    <property type="match status" value="1"/>
</dbReference>
<comment type="pathway">
    <text evidence="2 13">Cofactor biosynthesis; riboflavin biosynthesis; 5-amino-6-(D-ribitylamino)uracil from GTP: step 2/4.</text>
</comment>
<evidence type="ECO:0000256" key="11">
    <source>
        <dbReference type="ARBA" id="ARBA00023002"/>
    </source>
</evidence>
<dbReference type="GO" id="GO:0050661">
    <property type="term" value="F:NADP binding"/>
    <property type="evidence" value="ECO:0007669"/>
    <property type="project" value="InterPro"/>
</dbReference>
<dbReference type="NCBIfam" id="TIGR00326">
    <property type="entry name" value="eubact_ribD"/>
    <property type="match status" value="1"/>
</dbReference>
<dbReference type="EC" id="3.5.4.26" evidence="13"/>
<dbReference type="STRING" id="760142.Hipma_1438"/>
<feature type="binding site" evidence="15">
    <location>
        <position position="306"/>
    </location>
    <ligand>
        <name>substrate</name>
    </ligand>
</feature>
<keyword evidence="9 13" id="KW-0862">Zinc</keyword>
<feature type="domain" description="CMP/dCMP-type deaminase" evidence="17">
    <location>
        <begin position="14"/>
        <end position="137"/>
    </location>
</feature>
<evidence type="ECO:0000256" key="16">
    <source>
        <dbReference type="PIRSR" id="PIRSR006769-3"/>
    </source>
</evidence>
<keyword evidence="6 13" id="KW-0686">Riboflavin biosynthesis</keyword>
<dbReference type="Pfam" id="PF00383">
    <property type="entry name" value="dCMP_cyt_deam_1"/>
    <property type="match status" value="1"/>
</dbReference>
<evidence type="ECO:0000256" key="12">
    <source>
        <dbReference type="ARBA" id="ARBA00023268"/>
    </source>
</evidence>
<reference evidence="19" key="2">
    <citation type="submission" date="2011-03" db="EMBL/GenBank/DDBJ databases">
        <title>The complete genome of Hippea maritima DSM 10411.</title>
        <authorList>
            <consortium name="US DOE Joint Genome Institute (JGI-PGF)"/>
            <person name="Lucas S."/>
            <person name="Copeland A."/>
            <person name="Lapidus A."/>
            <person name="Bruce D."/>
            <person name="Goodwin L."/>
            <person name="Pitluck S."/>
            <person name="Peters L."/>
            <person name="Kyrpides N."/>
            <person name="Mavromatis K."/>
            <person name="Pagani I."/>
            <person name="Ivanova N."/>
            <person name="Mikhailova N."/>
            <person name="Lu M."/>
            <person name="Detter J.C."/>
            <person name="Tapia R."/>
            <person name="Han C."/>
            <person name="Land M."/>
            <person name="Hauser L."/>
            <person name="Markowitz V."/>
            <person name="Cheng J.-F."/>
            <person name="Hugenholtz P."/>
            <person name="Woyke T."/>
            <person name="Wu D."/>
            <person name="Spring S."/>
            <person name="Schroeder M."/>
            <person name="Brambilla E."/>
            <person name="Klenk H.-P."/>
            <person name="Eisen J.A."/>
        </authorList>
    </citation>
    <scope>NUCLEOTIDE SEQUENCE [LARGE SCALE GENOMIC DNA]</scope>
    <source>
        <strain evidence="19">ATCC 700847 / DSM 10411 / MH2</strain>
    </source>
</reference>
<dbReference type="Gene3D" id="3.40.140.10">
    <property type="entry name" value="Cytidine Deaminase, domain 2"/>
    <property type="match status" value="1"/>
</dbReference>
<comment type="catalytic activity">
    <reaction evidence="13">
        <text>5-amino-6-(5-phospho-D-ribitylamino)uracil + NADP(+) = 5-amino-6-(5-phospho-D-ribosylamino)uracil + NADPH + H(+)</text>
        <dbReference type="Rhea" id="RHEA:17845"/>
        <dbReference type="ChEBI" id="CHEBI:15378"/>
        <dbReference type="ChEBI" id="CHEBI:57783"/>
        <dbReference type="ChEBI" id="CHEBI:58349"/>
        <dbReference type="ChEBI" id="CHEBI:58421"/>
        <dbReference type="ChEBI" id="CHEBI:58453"/>
        <dbReference type="EC" id="1.1.1.193"/>
    </reaction>
</comment>
<keyword evidence="8 13" id="KW-0378">Hydrolase</keyword>
<dbReference type="InterPro" id="IPR011549">
    <property type="entry name" value="RibD_C"/>
</dbReference>
<evidence type="ECO:0000256" key="14">
    <source>
        <dbReference type="PIRSR" id="PIRSR006769-1"/>
    </source>
</evidence>
<dbReference type="InterPro" id="IPR016193">
    <property type="entry name" value="Cytidine_deaminase-like"/>
</dbReference>
<comment type="catalytic activity">
    <reaction evidence="13">
        <text>2,5-diamino-6-hydroxy-4-(5-phosphoribosylamino)-pyrimidine + H2O + H(+) = 5-amino-6-(5-phospho-D-ribosylamino)uracil + NH4(+)</text>
        <dbReference type="Rhea" id="RHEA:21868"/>
        <dbReference type="ChEBI" id="CHEBI:15377"/>
        <dbReference type="ChEBI" id="CHEBI:15378"/>
        <dbReference type="ChEBI" id="CHEBI:28938"/>
        <dbReference type="ChEBI" id="CHEBI:58453"/>
        <dbReference type="ChEBI" id="CHEBI:58614"/>
        <dbReference type="EC" id="3.5.4.26"/>
    </reaction>
</comment>
<dbReference type="KEGG" id="hmr:Hipma_1438"/>
<dbReference type="FunCoup" id="F2LY71">
    <property type="interactions" value="423"/>
</dbReference>
<keyword evidence="11 13" id="KW-0560">Oxidoreductase</keyword>
<feature type="binding site" evidence="15">
    <location>
        <position position="221"/>
    </location>
    <ligand>
        <name>NADP(+)</name>
        <dbReference type="ChEBI" id="CHEBI:58349"/>
    </ligand>
</feature>
<dbReference type="InterPro" id="IPR002125">
    <property type="entry name" value="CMP_dCMP_dom"/>
</dbReference>
<dbReference type="FunFam" id="3.40.140.10:FF:000025">
    <property type="entry name" value="Riboflavin biosynthesis protein RibD"/>
    <property type="match status" value="1"/>
</dbReference>
<comment type="similarity">
    <text evidence="5 13">In the C-terminal section; belongs to the HTP reductase family.</text>
</comment>
<reference evidence="18 19" key="1">
    <citation type="journal article" date="2011" name="Stand. Genomic Sci.">
        <title>Complete genome sequence of the thermophilic sulfur-reducer Hippea maritima type strain (MH(2)).</title>
        <authorList>
            <person name="Huntemann M."/>
            <person name="Lu M."/>
            <person name="Nolan M."/>
            <person name="Lapidus A."/>
            <person name="Lucas S."/>
            <person name="Hammon N."/>
            <person name="Deshpande S."/>
            <person name="Cheng J.F."/>
            <person name="Tapia R."/>
            <person name="Han C."/>
            <person name="Goodwin L."/>
            <person name="Pitluck S."/>
            <person name="Liolios K."/>
            <person name="Pagani I."/>
            <person name="Ivanova N."/>
            <person name="Ovchinikova G."/>
            <person name="Pati A."/>
            <person name="Chen A."/>
            <person name="Palaniappan K."/>
            <person name="Land M."/>
            <person name="Hauser L."/>
            <person name="Jeffries C.D."/>
            <person name="Detter J.C."/>
            <person name="Brambilla E.M."/>
            <person name="Rohde M."/>
            <person name="Spring S."/>
            <person name="Goker M."/>
            <person name="Woyke T."/>
            <person name="Bristow J."/>
            <person name="Eisen J.A."/>
            <person name="Markowitz V."/>
            <person name="Hugenholtz P."/>
            <person name="Kyrpides N.C."/>
            <person name="Klenk H.P."/>
            <person name="Mavromatis K."/>
        </authorList>
    </citation>
    <scope>NUCLEOTIDE SEQUENCE [LARGE SCALE GENOMIC DNA]</scope>
    <source>
        <strain evidence="19">ATCC 700847 / DSM 10411 / MH2</strain>
    </source>
</reference>
<feature type="active site" description="Proton donor" evidence="14">
    <location>
        <position position="65"/>
    </location>
</feature>
<evidence type="ECO:0000256" key="7">
    <source>
        <dbReference type="ARBA" id="ARBA00022723"/>
    </source>
</evidence>
<dbReference type="Proteomes" id="UP000008139">
    <property type="component" value="Chromosome"/>
</dbReference>
<feature type="binding site" evidence="15">
    <location>
        <position position="214"/>
    </location>
    <ligand>
        <name>NADP(+)</name>
        <dbReference type="ChEBI" id="CHEBI:58349"/>
    </ligand>
</feature>
<evidence type="ECO:0000313" key="18">
    <source>
        <dbReference type="EMBL" id="AEA34394.1"/>
    </source>
</evidence>
<comment type="similarity">
    <text evidence="4 13">In the N-terminal section; belongs to the cytidine and deoxycytidylate deaminase family.</text>
</comment>
<keyword evidence="7 13" id="KW-0479">Metal-binding</keyword>
<dbReference type="InterPro" id="IPR016192">
    <property type="entry name" value="APOBEC/CMP_deaminase_Zn-bd"/>
</dbReference>
<evidence type="ECO:0000256" key="4">
    <source>
        <dbReference type="ARBA" id="ARBA00005259"/>
    </source>
</evidence>
<dbReference type="SUPFAM" id="SSF53927">
    <property type="entry name" value="Cytidine deaminase-like"/>
    <property type="match status" value="1"/>
</dbReference>
<feature type="binding site" evidence="15">
    <location>
        <position position="218"/>
    </location>
    <ligand>
        <name>substrate</name>
    </ligand>
</feature>
<sequence>MTNIAYLCIFFVMNKDELFMKKAIELAKKAKNKTCPNPLVGAVIVKEGKIIGQGYHKKAGLPHAEVEAINSVKDRNQLKDATIYVNLEPCNHYGRTPPCSLAIINSGIKRVVIGMRDINKKASGGIERLKGAGIDVKVGVLEDEAKKLNEVFIENTLNRKPFFIMKAAMLLNGCIAVKGGVSQWITSEKARRFSHRLRGTNSAVLVGINTIIMDDPLLTCRIKGYRQPKRVVLDMNLKIPISAKIFSEYPNNIYIITSKNSDDAKKRILRAMDVNIVECDTENGEFNPADLSEKLLENEICSCIVEGGSRTHGYFLKNKLYNKAYLLYAPKITGSYGAFNVAGFDAPKDLNEAIKLIDTKCKKIGDDILFEGYFK</sequence>
<comment type="function">
    <text evidence="1 13">Converts 2,5-diamino-6-(ribosylamino)-4(3h)-pyrimidinone 5'-phosphate into 5-amino-6-(ribosylamino)-2,4(1h,3h)-pyrimidinedione 5'-phosphate.</text>
</comment>
<dbReference type="eggNOG" id="COG0117">
    <property type="taxonomic scope" value="Bacteria"/>
</dbReference>
<keyword evidence="12" id="KW-0511">Multifunctional enzyme</keyword>
<dbReference type="GO" id="GO:0009231">
    <property type="term" value="P:riboflavin biosynthetic process"/>
    <property type="evidence" value="ECO:0007669"/>
    <property type="project" value="UniProtKB-UniPathway"/>
</dbReference>
<dbReference type="GO" id="GO:0008270">
    <property type="term" value="F:zinc ion binding"/>
    <property type="evidence" value="ECO:0007669"/>
    <property type="project" value="InterPro"/>
</dbReference>
<evidence type="ECO:0000256" key="5">
    <source>
        <dbReference type="ARBA" id="ARBA00007417"/>
    </source>
</evidence>
<comment type="cofactor">
    <cofactor evidence="13 16">
        <name>Zn(2+)</name>
        <dbReference type="ChEBI" id="CHEBI:29105"/>
    </cofactor>
    <text evidence="13 16">Binds 1 zinc ion.</text>
</comment>
<dbReference type="Pfam" id="PF01872">
    <property type="entry name" value="RibD_C"/>
    <property type="match status" value="1"/>
</dbReference>
<feature type="binding site" evidence="15">
    <location>
        <position position="168"/>
    </location>
    <ligand>
        <name>NADP(+)</name>
        <dbReference type="ChEBI" id="CHEBI:58349"/>
    </ligand>
</feature>
<dbReference type="NCBIfam" id="TIGR00227">
    <property type="entry name" value="ribD_Cterm"/>
    <property type="match status" value="1"/>
</dbReference>
<evidence type="ECO:0000256" key="6">
    <source>
        <dbReference type="ARBA" id="ARBA00022619"/>
    </source>
</evidence>
<dbReference type="InterPro" id="IPR004794">
    <property type="entry name" value="Eubact_RibD"/>
</dbReference>
<proteinExistence type="inferred from homology"/>
<dbReference type="PROSITE" id="PS51747">
    <property type="entry name" value="CYT_DCMP_DEAMINASES_2"/>
    <property type="match status" value="1"/>
</dbReference>
<dbReference type="PIRSF" id="PIRSF006769">
    <property type="entry name" value="RibD"/>
    <property type="match status" value="1"/>
</dbReference>
<dbReference type="GO" id="GO:0008835">
    <property type="term" value="F:diaminohydroxyphosphoribosylaminopyrimidine deaminase activity"/>
    <property type="evidence" value="ECO:0007669"/>
    <property type="project" value="UniProtKB-EC"/>
</dbReference>
<gene>
    <name evidence="18" type="ordered locus">Hipma_1438</name>
</gene>
<evidence type="ECO:0000256" key="3">
    <source>
        <dbReference type="ARBA" id="ARBA00004910"/>
    </source>
</evidence>
<evidence type="ECO:0000259" key="17">
    <source>
        <dbReference type="PROSITE" id="PS51747"/>
    </source>
</evidence>
<keyword evidence="10 13" id="KW-0521">NADP</keyword>
<dbReference type="PANTHER" id="PTHR38011">
    <property type="entry name" value="DIHYDROFOLATE REDUCTASE FAMILY PROTEIN (AFU_ORTHOLOGUE AFUA_8G06820)"/>
    <property type="match status" value="1"/>
</dbReference>
<dbReference type="eggNOG" id="COG1985">
    <property type="taxonomic scope" value="Bacteria"/>
</dbReference>
<evidence type="ECO:0000256" key="15">
    <source>
        <dbReference type="PIRSR" id="PIRSR006769-2"/>
    </source>
</evidence>
<dbReference type="InParanoid" id="F2LY71"/>
<dbReference type="SUPFAM" id="SSF53597">
    <property type="entry name" value="Dihydrofolate reductase-like"/>
    <property type="match status" value="1"/>
</dbReference>
<dbReference type="EC" id="1.1.1.193" evidence="13"/>
<feature type="binding site" evidence="16">
    <location>
        <position position="99"/>
    </location>
    <ligand>
        <name>Zn(2+)</name>
        <dbReference type="ChEBI" id="CHEBI:29105"/>
        <note>catalytic</note>
    </ligand>
</feature>
<evidence type="ECO:0000256" key="10">
    <source>
        <dbReference type="ARBA" id="ARBA00022857"/>
    </source>
</evidence>
<dbReference type="EMBL" id="CP002606">
    <property type="protein sequence ID" value="AEA34394.1"/>
    <property type="molecule type" value="Genomic_DNA"/>
</dbReference>
<dbReference type="HOGENOM" id="CLU_036590_1_1_7"/>
<dbReference type="InterPro" id="IPR002734">
    <property type="entry name" value="RibDG_C"/>
</dbReference>
<dbReference type="PROSITE" id="PS00903">
    <property type="entry name" value="CYT_DCMP_DEAMINASES_1"/>
    <property type="match status" value="1"/>
</dbReference>
<dbReference type="GO" id="GO:0008703">
    <property type="term" value="F:5-amino-6-(5-phosphoribosylamino)uracil reductase activity"/>
    <property type="evidence" value="ECO:0007669"/>
    <property type="project" value="UniProtKB-EC"/>
</dbReference>
<feature type="binding site" evidence="16">
    <location>
        <position position="63"/>
    </location>
    <ligand>
        <name>Zn(2+)</name>
        <dbReference type="ChEBI" id="CHEBI:29105"/>
        <note>catalytic</note>
    </ligand>
</feature>
<keyword evidence="19" id="KW-1185">Reference proteome</keyword>
<dbReference type="Gene3D" id="3.40.430.10">
    <property type="entry name" value="Dihydrofolate Reductase, subunit A"/>
    <property type="match status" value="1"/>
</dbReference>
<evidence type="ECO:0000256" key="8">
    <source>
        <dbReference type="ARBA" id="ARBA00022801"/>
    </source>
</evidence>
<evidence type="ECO:0000313" key="19">
    <source>
        <dbReference type="Proteomes" id="UP000008139"/>
    </source>
</evidence>
<dbReference type="AlphaFoldDB" id="F2LY71"/>
<organism evidence="18 19">
    <name type="scientific">Hippea maritima (strain ATCC 700847 / DSM 10411 / MH2)</name>
    <dbReference type="NCBI Taxonomy" id="760142"/>
    <lineage>
        <taxon>Bacteria</taxon>
        <taxon>Pseudomonadati</taxon>
        <taxon>Campylobacterota</taxon>
        <taxon>Desulfurellia</taxon>
        <taxon>Desulfurellales</taxon>
        <taxon>Hippeaceae</taxon>
        <taxon>Hippea</taxon>
    </lineage>
</organism>
<feature type="binding site" evidence="16">
    <location>
        <position position="90"/>
    </location>
    <ligand>
        <name>Zn(2+)</name>
        <dbReference type="ChEBI" id="CHEBI:29105"/>
        <note>catalytic</note>
    </ligand>
</feature>
<comment type="pathway">
    <text evidence="3 13">Cofactor biosynthesis; riboflavin biosynthesis; 5-amino-6-(D-ribitylamino)uracil from GTP: step 3/4.</text>
</comment>
<protein>
    <recommendedName>
        <fullName evidence="13">Riboflavin biosynthesis protein RibD</fullName>
    </recommendedName>
    <domain>
        <recommendedName>
            <fullName evidence="13">Diaminohydroxyphosphoribosylaminopyrimidine deaminase</fullName>
            <shortName evidence="13">DRAP deaminase</shortName>
            <ecNumber evidence="13">3.5.4.26</ecNumber>
        </recommendedName>
        <alternativeName>
            <fullName evidence="13">Riboflavin-specific deaminase</fullName>
        </alternativeName>
    </domain>
    <domain>
        <recommendedName>
            <fullName evidence="13">5-amino-6-(5-phosphoribosylamino)uracil reductase</fullName>
            <ecNumber evidence="13">1.1.1.193</ecNumber>
        </recommendedName>
        <alternativeName>
            <fullName evidence="13">HTP reductase</fullName>
        </alternativeName>
    </domain>
</protein>